<evidence type="ECO:0000259" key="7">
    <source>
        <dbReference type="Pfam" id="PF00185"/>
    </source>
</evidence>
<evidence type="ECO:0000313" key="10">
    <source>
        <dbReference type="Proteomes" id="UP000006055"/>
    </source>
</evidence>
<accession>I4C853</accession>
<name>I4C853_DESTA</name>
<comment type="similarity">
    <text evidence="2 6">Belongs to the aspartate/ornithine carbamoyltransferase superfamily. OTCase family.</text>
</comment>
<dbReference type="EC" id="2.1.3.3" evidence="3 6"/>
<feature type="binding site" evidence="6">
    <location>
        <position position="105"/>
    </location>
    <ligand>
        <name>carbamoyl phosphate</name>
        <dbReference type="ChEBI" id="CHEBI:58228"/>
    </ligand>
</feature>
<dbReference type="Pfam" id="PF00185">
    <property type="entry name" value="OTCace"/>
    <property type="match status" value="1"/>
</dbReference>
<evidence type="ECO:0000256" key="6">
    <source>
        <dbReference type="HAMAP-Rule" id="MF_01109"/>
    </source>
</evidence>
<evidence type="ECO:0000256" key="4">
    <source>
        <dbReference type="ARBA" id="ARBA00022679"/>
    </source>
</evidence>
<keyword evidence="4 6" id="KW-0808">Transferase</keyword>
<dbReference type="InterPro" id="IPR024904">
    <property type="entry name" value="OTCase_ArgI"/>
</dbReference>
<dbReference type="Pfam" id="PF02729">
    <property type="entry name" value="OTCace_N"/>
    <property type="match status" value="1"/>
</dbReference>
<comment type="subcellular location">
    <subcellularLocation>
        <location evidence="6">Cytoplasm</location>
    </subcellularLocation>
</comment>
<feature type="binding site" evidence="6">
    <location>
        <position position="285"/>
    </location>
    <ligand>
        <name>carbamoyl phosphate</name>
        <dbReference type="ChEBI" id="CHEBI:58228"/>
    </ligand>
</feature>
<evidence type="ECO:0000256" key="1">
    <source>
        <dbReference type="ARBA" id="ARBA00004975"/>
    </source>
</evidence>
<dbReference type="STRING" id="706587.Desti_3082"/>
<dbReference type="GO" id="GO:0004585">
    <property type="term" value="F:ornithine carbamoyltransferase activity"/>
    <property type="evidence" value="ECO:0007669"/>
    <property type="project" value="UniProtKB-UniRule"/>
</dbReference>
<dbReference type="PANTHER" id="PTHR45753">
    <property type="entry name" value="ORNITHINE CARBAMOYLTRANSFERASE, MITOCHONDRIAL"/>
    <property type="match status" value="1"/>
</dbReference>
<dbReference type="PRINTS" id="PR00100">
    <property type="entry name" value="AOTCASE"/>
</dbReference>
<dbReference type="InterPro" id="IPR006130">
    <property type="entry name" value="Asp/Orn_carbamoylTrfase"/>
</dbReference>
<dbReference type="InterPro" id="IPR006132">
    <property type="entry name" value="Asp/Orn_carbamoyltranf_P-bd"/>
</dbReference>
<keyword evidence="6" id="KW-0963">Cytoplasm</keyword>
<feature type="binding site" evidence="6">
    <location>
        <begin position="257"/>
        <end position="258"/>
    </location>
    <ligand>
        <name>carbamoyl phosphate</name>
        <dbReference type="ChEBI" id="CHEBI:58228"/>
    </ligand>
</feature>
<dbReference type="AlphaFoldDB" id="I4C853"/>
<dbReference type="Proteomes" id="UP000006055">
    <property type="component" value="Chromosome"/>
</dbReference>
<dbReference type="NCBIfam" id="NF001986">
    <property type="entry name" value="PRK00779.1"/>
    <property type="match status" value="1"/>
</dbReference>
<evidence type="ECO:0000256" key="3">
    <source>
        <dbReference type="ARBA" id="ARBA00013007"/>
    </source>
</evidence>
<comment type="pathway">
    <text evidence="1 6">Amino-acid biosynthesis; L-arginine biosynthesis; L-arginine from L-ornithine and carbamoyl phosphate: step 1/3.</text>
</comment>
<dbReference type="GO" id="GO:0042450">
    <property type="term" value="P:L-arginine biosynthetic process via ornithine"/>
    <property type="evidence" value="ECO:0007669"/>
    <property type="project" value="UniProtKB-UniRule"/>
</dbReference>
<dbReference type="InterPro" id="IPR006131">
    <property type="entry name" value="Asp_carbamoyltransf_Asp/Orn-bd"/>
</dbReference>
<dbReference type="KEGG" id="dti:Desti_3082"/>
<evidence type="ECO:0000259" key="8">
    <source>
        <dbReference type="Pfam" id="PF02729"/>
    </source>
</evidence>
<evidence type="ECO:0000256" key="5">
    <source>
        <dbReference type="ARBA" id="ARBA00048772"/>
    </source>
</evidence>
<feature type="binding site" evidence="6">
    <location>
        <position position="81"/>
    </location>
    <ligand>
        <name>carbamoyl phosphate</name>
        <dbReference type="ChEBI" id="CHEBI:58228"/>
    </ligand>
</feature>
<dbReference type="NCBIfam" id="TIGR00658">
    <property type="entry name" value="orni_carb_tr"/>
    <property type="match status" value="1"/>
</dbReference>
<dbReference type="EMBL" id="CP003360">
    <property type="protein sequence ID" value="AFM25744.1"/>
    <property type="molecule type" value="Genomic_DNA"/>
</dbReference>
<dbReference type="eggNOG" id="COG0078">
    <property type="taxonomic scope" value="Bacteria"/>
</dbReference>
<dbReference type="PATRIC" id="fig|706587.4.peg.3504"/>
<organism evidence="9 10">
    <name type="scientific">Desulfomonile tiedjei (strain ATCC 49306 / DSM 6799 / DCB-1)</name>
    <dbReference type="NCBI Taxonomy" id="706587"/>
    <lineage>
        <taxon>Bacteria</taxon>
        <taxon>Pseudomonadati</taxon>
        <taxon>Thermodesulfobacteriota</taxon>
        <taxon>Desulfomonilia</taxon>
        <taxon>Desulfomonilales</taxon>
        <taxon>Desulfomonilaceae</taxon>
        <taxon>Desulfomonile</taxon>
    </lineage>
</organism>
<dbReference type="InterPro" id="IPR036901">
    <property type="entry name" value="Asp/Orn_carbamoylTrfase_sf"/>
</dbReference>
<dbReference type="Gene3D" id="3.40.50.1370">
    <property type="entry name" value="Aspartate/ornithine carbamoyltransferase"/>
    <property type="match status" value="2"/>
</dbReference>
<dbReference type="PANTHER" id="PTHR45753:SF3">
    <property type="entry name" value="ORNITHINE TRANSCARBAMYLASE, MITOCHONDRIAL"/>
    <property type="match status" value="1"/>
</dbReference>
<evidence type="ECO:0000256" key="2">
    <source>
        <dbReference type="ARBA" id="ARBA00007805"/>
    </source>
</evidence>
<dbReference type="GO" id="GO:0005737">
    <property type="term" value="C:cytoplasm"/>
    <property type="evidence" value="ECO:0007669"/>
    <property type="project" value="UniProtKB-SubCell"/>
</dbReference>
<dbReference type="HOGENOM" id="CLU_043846_3_2_7"/>
<dbReference type="HAMAP" id="MF_01109">
    <property type="entry name" value="OTCase"/>
    <property type="match status" value="1"/>
</dbReference>
<gene>
    <name evidence="6" type="primary">argF</name>
    <name evidence="9" type="ordered locus">Desti_3082</name>
</gene>
<evidence type="ECO:0000313" key="9">
    <source>
        <dbReference type="EMBL" id="AFM25744.1"/>
    </source>
</evidence>
<feature type="binding site" evidence="6">
    <location>
        <begin position="54"/>
        <end position="57"/>
    </location>
    <ligand>
        <name>carbamoyl phosphate</name>
        <dbReference type="ChEBI" id="CHEBI:58228"/>
    </ligand>
</feature>
<feature type="binding site" evidence="6">
    <location>
        <position position="217"/>
    </location>
    <ligand>
        <name>L-ornithine</name>
        <dbReference type="ChEBI" id="CHEBI:46911"/>
    </ligand>
</feature>
<dbReference type="RefSeq" id="WP_014810881.1">
    <property type="nucleotide sequence ID" value="NC_018025.1"/>
</dbReference>
<protein>
    <recommendedName>
        <fullName evidence="3 6">Ornithine carbamoyltransferase</fullName>
        <shortName evidence="6">OTCase</shortName>
        <ecNumber evidence="3 6">2.1.3.3</ecNumber>
    </recommendedName>
</protein>
<sequence>MAGIRHFLTFQDYSRDEILTLLKRSHELKHSISGKGMSRPLEGRTIGMIFEKPSTRTRVSFEVGIYQLGGRSIFLSPRDIQIGRGEPIRDTARVLSRYVDALVIRCYGHEVLEEFVHWGSVPIINGLSDLHHPCQILADLLTLQEAGLDICSMNACWIGDGNNMANSWIDAAEKLGFSLKLACPEGYDPQVSFNSGKISLTRDPVVAVKGANAVSTDVWASMGQEEEAAVRQHAFRGYQVNDELLRHAAGIVYVLHCLPAHRGEEITDEVMESDRSLVWDQAENRLHVQKAILEMLFENLP</sequence>
<dbReference type="InterPro" id="IPR002292">
    <property type="entry name" value="Orn/put_carbamltrans"/>
</dbReference>
<comment type="catalytic activity">
    <reaction evidence="5 6">
        <text>carbamoyl phosphate + L-ornithine = L-citrulline + phosphate + H(+)</text>
        <dbReference type="Rhea" id="RHEA:19513"/>
        <dbReference type="ChEBI" id="CHEBI:15378"/>
        <dbReference type="ChEBI" id="CHEBI:43474"/>
        <dbReference type="ChEBI" id="CHEBI:46911"/>
        <dbReference type="ChEBI" id="CHEBI:57743"/>
        <dbReference type="ChEBI" id="CHEBI:58228"/>
        <dbReference type="EC" id="2.1.3.3"/>
    </reaction>
</comment>
<feature type="domain" description="Aspartate/ornithine carbamoyltransferase carbamoyl-P binding" evidence="8">
    <location>
        <begin position="5"/>
        <end position="145"/>
    </location>
</feature>
<dbReference type="PROSITE" id="PS00097">
    <property type="entry name" value="CARBAMOYLTRANSFERASE"/>
    <property type="match status" value="1"/>
</dbReference>
<dbReference type="FunFam" id="3.40.50.1370:FF:000008">
    <property type="entry name" value="Ornithine carbamoyltransferase"/>
    <property type="match status" value="1"/>
</dbReference>
<keyword evidence="6" id="KW-0028">Amino-acid biosynthesis</keyword>
<keyword evidence="10" id="KW-1185">Reference proteome</keyword>
<feature type="binding site" evidence="6">
    <location>
        <position position="163"/>
    </location>
    <ligand>
        <name>L-ornithine</name>
        <dbReference type="ChEBI" id="CHEBI:46911"/>
    </ligand>
</feature>
<keyword evidence="6" id="KW-0055">Arginine biosynthesis</keyword>
<dbReference type="GO" id="GO:0016597">
    <property type="term" value="F:amino acid binding"/>
    <property type="evidence" value="ECO:0007669"/>
    <property type="project" value="InterPro"/>
</dbReference>
<reference evidence="10" key="1">
    <citation type="submission" date="2012-06" db="EMBL/GenBank/DDBJ databases">
        <title>Complete sequence of chromosome of Desulfomonile tiedjei DSM 6799.</title>
        <authorList>
            <person name="Lucas S."/>
            <person name="Copeland A."/>
            <person name="Lapidus A."/>
            <person name="Glavina del Rio T."/>
            <person name="Dalin E."/>
            <person name="Tice H."/>
            <person name="Bruce D."/>
            <person name="Goodwin L."/>
            <person name="Pitluck S."/>
            <person name="Peters L."/>
            <person name="Ovchinnikova G."/>
            <person name="Zeytun A."/>
            <person name="Lu M."/>
            <person name="Kyrpides N."/>
            <person name="Mavromatis K."/>
            <person name="Ivanova N."/>
            <person name="Brettin T."/>
            <person name="Detter J.C."/>
            <person name="Han C."/>
            <person name="Larimer F."/>
            <person name="Land M."/>
            <person name="Hauser L."/>
            <person name="Markowitz V."/>
            <person name="Cheng J.-F."/>
            <person name="Hugenholtz P."/>
            <person name="Woyke T."/>
            <person name="Wu D."/>
            <person name="Spring S."/>
            <person name="Schroeder M."/>
            <person name="Brambilla E."/>
            <person name="Klenk H.-P."/>
            <person name="Eisen J.A."/>
        </authorList>
    </citation>
    <scope>NUCLEOTIDE SEQUENCE [LARGE SCALE GENOMIC DNA]</scope>
    <source>
        <strain evidence="10">ATCC 49306 / DSM 6799 / DCB-1</strain>
    </source>
</reference>
<feature type="binding site" evidence="6">
    <location>
        <begin position="221"/>
        <end position="222"/>
    </location>
    <ligand>
        <name>L-ornithine</name>
        <dbReference type="ChEBI" id="CHEBI:46911"/>
    </ligand>
</feature>
<proteinExistence type="inferred from homology"/>
<dbReference type="PRINTS" id="PR00102">
    <property type="entry name" value="OTCASE"/>
</dbReference>
<dbReference type="UniPathway" id="UPA00068">
    <property type="reaction ID" value="UER00112"/>
</dbReference>
<feature type="domain" description="Aspartate/ornithine carbamoyltransferase Asp/Orn-binding" evidence="7">
    <location>
        <begin position="154"/>
        <end position="295"/>
    </location>
</feature>
<dbReference type="SUPFAM" id="SSF53671">
    <property type="entry name" value="Aspartate/ornithine carbamoyltransferase"/>
    <property type="match status" value="1"/>
</dbReference>
<dbReference type="GO" id="GO:0019240">
    <property type="term" value="P:citrulline biosynthetic process"/>
    <property type="evidence" value="ECO:0007669"/>
    <property type="project" value="TreeGrafter"/>
</dbReference>
<feature type="binding site" evidence="6">
    <location>
        <begin position="132"/>
        <end position="135"/>
    </location>
    <ligand>
        <name>carbamoyl phosphate</name>
        <dbReference type="ChEBI" id="CHEBI:58228"/>
    </ligand>
</feature>
<dbReference type="OrthoDB" id="9774690at2"/>